<sequence>MTQRTTALAALIQAVYLVDSIARKGIADPEDSRVLIESIFSQGTHDPAMLYGGLNKLQTGLRVSSQILGGNDFPQSKALMTYCAGLLSIEKRLSKHAEMRNHLADGITRIEKQKQYFGDAMHNNIIAAMADLYGETISTMNPRIIVRGKTEHLSQADNTRRVRSLLMAGLRAAHIWHAHGGGHLTLLLRRKAIQRELGKLLKTASE</sequence>
<dbReference type="STRING" id="1921010.MMIC_P0634"/>
<dbReference type="InterPro" id="IPR007451">
    <property type="entry name" value="HflD"/>
</dbReference>
<keyword evidence="2" id="KW-1003">Cell membrane</keyword>
<dbReference type="NCBIfam" id="NF001246">
    <property type="entry name" value="PRK00218.1-2"/>
    <property type="match status" value="1"/>
</dbReference>
<dbReference type="SUPFAM" id="SSF101322">
    <property type="entry name" value="YcfC-like"/>
    <property type="match status" value="1"/>
</dbReference>
<dbReference type="GO" id="GO:0005737">
    <property type="term" value="C:cytoplasm"/>
    <property type="evidence" value="ECO:0007669"/>
    <property type="project" value="UniProtKB-SubCell"/>
</dbReference>
<dbReference type="PANTHER" id="PTHR38100:SF1">
    <property type="entry name" value="HIGH FREQUENCY LYSOGENIZATION PROTEIN HFLD"/>
    <property type="match status" value="1"/>
</dbReference>
<accession>A0A1L8CL99</accession>
<evidence type="ECO:0000313" key="6">
    <source>
        <dbReference type="Proteomes" id="UP000231632"/>
    </source>
</evidence>
<dbReference type="EMBL" id="BDFD01000004">
    <property type="protein sequence ID" value="GAV19683.1"/>
    <property type="molecule type" value="Genomic_DNA"/>
</dbReference>
<comment type="caution">
    <text evidence="5">The sequence shown here is derived from an EMBL/GenBank/DDBJ whole genome shotgun (WGS) entry which is preliminary data.</text>
</comment>
<reference evidence="5 6" key="1">
    <citation type="journal article" date="2017" name="Arch. Microbiol.">
        <title>Mariprofundus micogutta sp. nov., a novel iron-oxidizing zetaproteobacterium isolated from a deep-sea hydrothermal field at the Bayonnaise knoll of the Izu-Ogasawara arc, and a description of Mariprofundales ord. nov. and Zetaproteobacteria classis nov.</title>
        <authorList>
            <person name="Makita H."/>
            <person name="Tanaka E."/>
            <person name="Mitsunobu S."/>
            <person name="Miyazaki M."/>
            <person name="Nunoura T."/>
            <person name="Uematsu K."/>
            <person name="Takaki Y."/>
            <person name="Nishi S."/>
            <person name="Shimamura S."/>
            <person name="Takai K."/>
        </authorList>
    </citation>
    <scope>NUCLEOTIDE SEQUENCE [LARGE SCALE GENOMIC DNA]</scope>
    <source>
        <strain evidence="5 6">ET2</strain>
    </source>
</reference>
<proteinExistence type="predicted"/>
<gene>
    <name evidence="5" type="ORF">MMIC_P0634</name>
</gene>
<name>A0A1L8CL99_9PROT</name>
<dbReference type="InterPro" id="IPR035932">
    <property type="entry name" value="HflD-like_sf"/>
</dbReference>
<dbReference type="Gene3D" id="1.10.3890.10">
    <property type="entry name" value="HflD-like"/>
    <property type="match status" value="1"/>
</dbReference>
<organism evidence="5 6">
    <name type="scientific">Mariprofundus micogutta</name>
    <dbReference type="NCBI Taxonomy" id="1921010"/>
    <lineage>
        <taxon>Bacteria</taxon>
        <taxon>Pseudomonadati</taxon>
        <taxon>Pseudomonadota</taxon>
        <taxon>Candidatius Mariprofundia</taxon>
        <taxon>Mariprofundales</taxon>
        <taxon>Mariprofundaceae</taxon>
        <taxon>Mariprofundus</taxon>
    </lineage>
</organism>
<evidence type="ECO:0000256" key="4">
    <source>
        <dbReference type="ARBA" id="ARBA00023136"/>
    </source>
</evidence>
<evidence type="ECO:0000256" key="2">
    <source>
        <dbReference type="ARBA" id="ARBA00022475"/>
    </source>
</evidence>
<dbReference type="AlphaFoldDB" id="A0A1L8CL99"/>
<dbReference type="PANTHER" id="PTHR38100">
    <property type="entry name" value="HIGH FREQUENCY LYSOGENIZATION PROTEIN HFLD"/>
    <property type="match status" value="1"/>
</dbReference>
<evidence type="ECO:0000256" key="3">
    <source>
        <dbReference type="ARBA" id="ARBA00022490"/>
    </source>
</evidence>
<evidence type="ECO:0000313" key="5">
    <source>
        <dbReference type="EMBL" id="GAV19683.1"/>
    </source>
</evidence>
<keyword evidence="4" id="KW-0472">Membrane</keyword>
<dbReference type="Pfam" id="PF04356">
    <property type="entry name" value="DUF489"/>
    <property type="match status" value="1"/>
</dbReference>
<keyword evidence="6" id="KW-1185">Reference proteome</keyword>
<protein>
    <submittedName>
        <fullName evidence="5">High frequency lysogenization protein</fullName>
    </submittedName>
</protein>
<dbReference type="Proteomes" id="UP000231632">
    <property type="component" value="Unassembled WGS sequence"/>
</dbReference>
<evidence type="ECO:0000256" key="1">
    <source>
        <dbReference type="ARBA" id="ARBA00004496"/>
    </source>
</evidence>
<comment type="subcellular location">
    <subcellularLocation>
        <location evidence="1">Cytoplasm</location>
    </subcellularLocation>
</comment>
<keyword evidence="3" id="KW-0963">Cytoplasm</keyword>